<feature type="signal peptide" evidence="3">
    <location>
        <begin position="1"/>
        <end position="26"/>
    </location>
</feature>
<protein>
    <submittedName>
        <fullName evidence="5">Membrane-associated protein</fullName>
    </submittedName>
</protein>
<evidence type="ECO:0000256" key="1">
    <source>
        <dbReference type="SAM" id="MobiDB-lite"/>
    </source>
</evidence>
<evidence type="ECO:0000313" key="4">
    <source>
        <dbReference type="Proteomes" id="UP000095280"/>
    </source>
</evidence>
<keyword evidence="2" id="KW-1133">Transmembrane helix</keyword>
<dbReference type="PROSITE" id="PS51257">
    <property type="entry name" value="PROKAR_LIPOPROTEIN"/>
    <property type="match status" value="1"/>
</dbReference>
<dbReference type="WBParaSite" id="maker-uti_cns_0004964-snap-gene-0.5-mRNA-1">
    <property type="protein sequence ID" value="maker-uti_cns_0004964-snap-gene-0.5-mRNA-1"/>
    <property type="gene ID" value="maker-uti_cns_0004964-snap-gene-0.5"/>
</dbReference>
<dbReference type="PANTHER" id="PTHR22917">
    <property type="entry name" value="HEMOPEXIN DOMAIN-CONTAINING PROTEIN"/>
    <property type="match status" value="1"/>
</dbReference>
<evidence type="ECO:0000313" key="5">
    <source>
        <dbReference type="WBParaSite" id="maker-uti_cns_0004964-snap-gene-0.5-mRNA-1"/>
    </source>
</evidence>
<reference evidence="5" key="1">
    <citation type="submission" date="2016-11" db="UniProtKB">
        <authorList>
            <consortium name="WormBaseParasite"/>
        </authorList>
    </citation>
    <scope>IDENTIFICATION</scope>
</reference>
<feature type="compositionally biased region" description="Low complexity" evidence="1">
    <location>
        <begin position="1517"/>
        <end position="1533"/>
    </location>
</feature>
<dbReference type="PANTHER" id="PTHR22917:SF6">
    <property type="entry name" value="EG:8D8.2 PROTEIN-RELATED"/>
    <property type="match status" value="1"/>
</dbReference>
<name>A0A1I8HA14_9PLAT</name>
<dbReference type="InterPro" id="IPR036364">
    <property type="entry name" value="SEA_dom_sf"/>
</dbReference>
<keyword evidence="2" id="KW-0472">Membrane</keyword>
<keyword evidence="3" id="KW-0732">Signal</keyword>
<dbReference type="SUPFAM" id="SSF82671">
    <property type="entry name" value="SEA domain"/>
    <property type="match status" value="1"/>
</dbReference>
<evidence type="ECO:0000256" key="3">
    <source>
        <dbReference type="SAM" id="SignalP"/>
    </source>
</evidence>
<keyword evidence="2" id="KW-0812">Transmembrane</keyword>
<feature type="transmembrane region" description="Helical" evidence="2">
    <location>
        <begin position="1558"/>
        <end position="1586"/>
    </location>
</feature>
<proteinExistence type="predicted"/>
<feature type="region of interest" description="Disordered" evidence="1">
    <location>
        <begin position="1514"/>
        <end position="1549"/>
    </location>
</feature>
<dbReference type="Proteomes" id="UP000095280">
    <property type="component" value="Unplaced"/>
</dbReference>
<keyword evidence="4" id="KW-1185">Reference proteome</keyword>
<sequence>MPRRCLQTAFVALAACLLCAVQHAACQAPEPFCSCVPLTTKYFFTTPPTTTTATTTTQTTTTPTTSTTATTTTTAQSTTSKICAAVNGMVDKNYIPDAAISGARVGPAGEFRITKGDQMVVNYLAENNCLSGGGTFTIRLCIGGNIQSALVSYRSSENGRFVPMPGSAAASVNAPNSKLCFDINMLIVELAFQPLTLKPTCRIVNGMLDYSLIPLAAVKNAKWGTFTGWSVNKSAVMEIDLVLGSCRSPILVHRLCVNGNVKQAHILFRSVSTAIFTELSSSLDVVSDALDLCYNISTTVAQFAIFPVQLKSSFSSCSPFNGLSSNAYLPEFAIWGAVLDPGTGYNMLRVSSGYLNIDLTVFGCRSHSVYIDQVCLLGNVKQAGLQLKRSIGGSFEASSLSNTVTGDLMSNNLCYTIRQNITAIRIAPSLLKSYDTCPLVEGIQNPLVIPNMDIAFEGSRDSISGAFYMQPGRLMIIDVSARGCRPATYVSQPNNYNYSNYNYHNYTYNYNANNSNDIIDNNHNYSNYNFDNSNHANYDCNHYYDFYCDYYTVHNFNNFYHYDHNTYNDVNNANYNKHHDHNTNNKHINHYNNAYYNYYNYDADYNINHDNKHNYNSNVPNTSTYGVKICLLGGNVRRANLFIRQSALHSLEPYASLTSDTQVCLIGNIRQSSIQYQTVYGGAYITDSSSLLLSATGGTDPLCFTPPLGAFLTGIRLMPLQLKAAYSSDPAYRAFLVVYACFGYLDSICFTVPTTTTTTAMPITSKSTTTSTTTATTLTTAKPTTTTPTTFCPVVNGLASVALLPMTAVTGAVFQSGSGWIIPTSGSGSLSLDITAGACLVDVMSRSDLLPSFAITGATYQQFEGFSIRISDTAAMVIDLTVFGCRSAVRIGQLCISGNVQRANIHIKASAGDSFQLDFRTPGITSATGAPLCYQLDRQAAAVQVAPKEVCVSGNVRAANMFYADTVGSDLKIDINSPMIESDSNMPVCYNPRRSLARIGVAPLLLKTASRCPSENVLSSTAYLPTWAITGGTYSPITGYSVARGKFLTVDLTANGCRAPTYVFSVCMTGGNVKQSNLYYRMALTGGFSLLKESETATLDTPGVLCYTFNFDVHTVIIAPGEPKSSDNSTTFISGHDAYNDAIGFSISTTGGGRLAIDLTARNCRSAIYVDRICLSGNIKEATIQYRQTVLFQTLTSSLSLSNDVFGRDLCYTIGFQVAEFTVTPRALKSYAESKSNFETYLEIVGCFAPINPVCVTSTTTTTTTATTTPTTTKSTTTPTTTSTKTTLVTPTTGSTSSTKSSTTTSTTTTTPTTTTTTPTTTTTTPTTTTTTPQQLPPHPQQLPPHTTHTLPPHTTTTTTTPTHNYYTTTTTTTPTTTSTTTMTTTTVPSATTACICPTNYQPVFPRVKAIKMSLRFANMQWFNEYLNAGTWRYKQLSNYLVETIMAAARQTDLYLELQDVVNIVFAEGSVKATFYLVVRDSPTNTAATLLSLLQKGLSTMELGGIVIDSVGSPDLSTPSPTSTSATKMSTAPLASTTQQQPGGGGVGGGGGGSSPSYLTLIVLVCCLGGGFLLLLVIFIIVYAVYSRRMRSDLKQKIRHDTKILDEVFDDASARYE</sequence>
<dbReference type="InterPro" id="IPR051298">
    <property type="entry name" value="Heme_transport/Cell_adhesion"/>
</dbReference>
<feature type="compositionally biased region" description="Low complexity" evidence="1">
    <location>
        <begin position="1261"/>
        <end position="1334"/>
    </location>
</feature>
<feature type="compositionally biased region" description="Low complexity" evidence="1">
    <location>
        <begin position="1344"/>
        <end position="1384"/>
    </location>
</feature>
<feature type="chain" id="PRO_5009320064" evidence="3">
    <location>
        <begin position="27"/>
        <end position="1617"/>
    </location>
</feature>
<accession>A0A1I8HA14</accession>
<evidence type="ECO:0000256" key="2">
    <source>
        <dbReference type="SAM" id="Phobius"/>
    </source>
</evidence>
<organism evidence="4 5">
    <name type="scientific">Macrostomum lignano</name>
    <dbReference type="NCBI Taxonomy" id="282301"/>
    <lineage>
        <taxon>Eukaryota</taxon>
        <taxon>Metazoa</taxon>
        <taxon>Spiralia</taxon>
        <taxon>Lophotrochozoa</taxon>
        <taxon>Platyhelminthes</taxon>
        <taxon>Rhabditophora</taxon>
        <taxon>Macrostomorpha</taxon>
        <taxon>Macrostomida</taxon>
        <taxon>Macrostomidae</taxon>
        <taxon>Macrostomum</taxon>
    </lineage>
</organism>
<feature type="region of interest" description="Disordered" evidence="1">
    <location>
        <begin position="1261"/>
        <end position="1384"/>
    </location>
</feature>